<dbReference type="RefSeq" id="XP_066915462.1">
    <property type="nucleotide sequence ID" value="XM_067059361.1"/>
</dbReference>
<name>A0A7M5VFI7_9CNID</name>
<dbReference type="PROSITE" id="PS50940">
    <property type="entry name" value="CHIT_BIND_II"/>
    <property type="match status" value="1"/>
</dbReference>
<reference evidence="2" key="1">
    <citation type="submission" date="2021-01" db="UniProtKB">
        <authorList>
            <consortium name="EnsemblMetazoa"/>
        </authorList>
    </citation>
    <scope>IDENTIFICATION</scope>
</reference>
<evidence type="ECO:0000313" key="2">
    <source>
        <dbReference type="EnsemblMetazoa" id="CLYHEMP009780.2"/>
    </source>
</evidence>
<dbReference type="SUPFAM" id="SSF57625">
    <property type="entry name" value="Invertebrate chitin-binding proteins"/>
    <property type="match status" value="1"/>
</dbReference>
<dbReference type="EnsemblMetazoa" id="CLYHEMT009780.2">
    <property type="protein sequence ID" value="CLYHEMP009780.2"/>
    <property type="gene ID" value="CLYHEMG009780"/>
</dbReference>
<dbReference type="GO" id="GO:0008061">
    <property type="term" value="F:chitin binding"/>
    <property type="evidence" value="ECO:0007669"/>
    <property type="project" value="InterPro"/>
</dbReference>
<proteinExistence type="predicted"/>
<accession>A0A7M5VFI7</accession>
<sequence length="184" mass="20867">MADNTELRILTLIFFPTVVLCGQCFIPDFKSEGDINLMQALEPCCFGSSKCNTSENQFHFGKNLRLSEIKPDVMLSCVTPGVFHCTRCPGGLFFSEKCNACMEYLKDEQNICPDVKPPATPTDTPDPSFDKDFCKKPPLNGQHMGNKADPKNRHYYYACVNRYTYHMPCPKGLTYNEHVDACRR</sequence>
<keyword evidence="3" id="KW-1185">Reference proteome</keyword>
<dbReference type="AlphaFoldDB" id="A0A7M5VFI7"/>
<dbReference type="GO" id="GO:0005576">
    <property type="term" value="C:extracellular region"/>
    <property type="evidence" value="ECO:0007669"/>
    <property type="project" value="InterPro"/>
</dbReference>
<dbReference type="InterPro" id="IPR002557">
    <property type="entry name" value="Chitin-bd_dom"/>
</dbReference>
<protein>
    <recommendedName>
        <fullName evidence="1">Chitin-binding type-2 domain-containing protein</fullName>
    </recommendedName>
</protein>
<evidence type="ECO:0000259" key="1">
    <source>
        <dbReference type="PROSITE" id="PS50940"/>
    </source>
</evidence>
<dbReference type="SMART" id="SM00494">
    <property type="entry name" value="ChtBD2"/>
    <property type="match status" value="1"/>
</dbReference>
<feature type="domain" description="Chitin-binding type-2" evidence="1">
    <location>
        <begin position="131"/>
        <end position="184"/>
    </location>
</feature>
<dbReference type="GeneID" id="136802609"/>
<dbReference type="RefSeq" id="XP_066915461.1">
    <property type="nucleotide sequence ID" value="XM_067059360.1"/>
</dbReference>
<dbReference type="Pfam" id="PF01607">
    <property type="entry name" value="CBM_14"/>
    <property type="match status" value="1"/>
</dbReference>
<evidence type="ECO:0000313" key="3">
    <source>
        <dbReference type="Proteomes" id="UP000594262"/>
    </source>
</evidence>
<organism evidence="2 3">
    <name type="scientific">Clytia hemisphaerica</name>
    <dbReference type="NCBI Taxonomy" id="252671"/>
    <lineage>
        <taxon>Eukaryota</taxon>
        <taxon>Metazoa</taxon>
        <taxon>Cnidaria</taxon>
        <taxon>Hydrozoa</taxon>
        <taxon>Hydroidolina</taxon>
        <taxon>Leptothecata</taxon>
        <taxon>Obeliida</taxon>
        <taxon>Clytiidae</taxon>
        <taxon>Clytia</taxon>
    </lineage>
</organism>
<dbReference type="Proteomes" id="UP000594262">
    <property type="component" value="Unplaced"/>
</dbReference>
<dbReference type="OrthoDB" id="6021959at2759"/>
<dbReference type="Gene3D" id="3.20.20.80">
    <property type="entry name" value="Glycosidases"/>
    <property type="match status" value="1"/>
</dbReference>
<dbReference type="EnsemblMetazoa" id="CLYHEMT009780.1">
    <property type="protein sequence ID" value="CLYHEMP009780.1"/>
    <property type="gene ID" value="CLYHEMG009780"/>
</dbReference>
<dbReference type="InterPro" id="IPR036508">
    <property type="entry name" value="Chitin-bd_dom_sf"/>
</dbReference>